<keyword evidence="2" id="KW-1185">Reference proteome</keyword>
<evidence type="ECO:0000313" key="2">
    <source>
        <dbReference type="Proteomes" id="UP000675920"/>
    </source>
</evidence>
<dbReference type="Proteomes" id="UP000675920">
    <property type="component" value="Unplaced"/>
</dbReference>
<dbReference type="AlphaFoldDB" id="A0A8B6XA55"/>
<name>A0A8B6XA55_9BURK</name>
<reference evidence="3" key="1">
    <citation type="submission" date="2025-08" db="UniProtKB">
        <authorList>
            <consortium name="RefSeq"/>
        </authorList>
    </citation>
    <scope>IDENTIFICATION</scope>
</reference>
<dbReference type="PROSITE" id="PS51257">
    <property type="entry name" value="PROKAR_LIPOPROTEIN"/>
    <property type="match status" value="1"/>
</dbReference>
<evidence type="ECO:0000256" key="1">
    <source>
        <dbReference type="SAM" id="SignalP"/>
    </source>
</evidence>
<proteinExistence type="predicted"/>
<feature type="chain" id="PRO_5034794700" evidence="1">
    <location>
        <begin position="23"/>
        <end position="474"/>
    </location>
</feature>
<organism evidence="2 3">
    <name type="scientific">Derxia gummosa DSM 723</name>
    <dbReference type="NCBI Taxonomy" id="1121388"/>
    <lineage>
        <taxon>Bacteria</taxon>
        <taxon>Pseudomonadati</taxon>
        <taxon>Pseudomonadota</taxon>
        <taxon>Betaproteobacteria</taxon>
        <taxon>Burkholderiales</taxon>
        <taxon>Alcaligenaceae</taxon>
        <taxon>Derxia</taxon>
    </lineage>
</organism>
<accession>A0A8B6XA55</accession>
<dbReference type="RefSeq" id="WP_051379014.1">
    <property type="nucleotide sequence ID" value="NZ_KI519499.1"/>
</dbReference>
<dbReference type="OrthoDB" id="9817023at2"/>
<feature type="signal peptide" evidence="1">
    <location>
        <begin position="1"/>
        <end position="22"/>
    </location>
</feature>
<sequence>MSTRKTGRLRALLAGAFALALAACGSGSDGPASAPVTPSASFMVKAGGTVALMPADATTAVDPTDAASSPSGSTPYFVPSGAIGVTALKTLMNDATTFPAAEQPLTVTVGTDSYKGYRLADVVVRATKFRPADYNTGAFGATTAIVAVGIDGRMSVFSFTELIRTANGEKTIVAYEKNGAALPDAEGAMELIAGADTDPALRRTPRLAELHVRNDYVATSGTLASAATAAAVAPGDVAFTISGAVNSSITVTAATLSATSSQGLYAVDRIGSRAASAFTTYHFQEYGPRHMNYWYGQGVRLTDVLDTAGLQFPAEKNRCFVVITSLNNQPALFSCGELYNSAVGIGDGLAGAGNRSRSKGVLLVTDDFRMGTGNNMMMTCWNDYSTCTKTDAGNPEAYTSAMDANGDHVNYQSIALVSTEDKLPFIPFGRWYPMPANCASFVWKCNAWIDVGERLQQGIRGMTVYYAGASGGMH</sequence>
<evidence type="ECO:0000313" key="3">
    <source>
        <dbReference type="RefSeq" id="WP_051379014.1"/>
    </source>
</evidence>
<protein>
    <submittedName>
        <fullName evidence="3">Uncharacterized protein</fullName>
    </submittedName>
</protein>
<keyword evidence="1" id="KW-0732">Signal</keyword>